<comment type="catalytic activity">
    <reaction evidence="10">
        <text>L-glutamate + H(+) = 4-aminobutanoate + CO2</text>
        <dbReference type="Rhea" id="RHEA:17785"/>
        <dbReference type="ChEBI" id="CHEBI:15378"/>
        <dbReference type="ChEBI" id="CHEBI:16526"/>
        <dbReference type="ChEBI" id="CHEBI:29985"/>
        <dbReference type="ChEBI" id="CHEBI:59888"/>
        <dbReference type="EC" id="4.1.1.15"/>
    </reaction>
</comment>
<dbReference type="GO" id="GO:0005829">
    <property type="term" value="C:cytosol"/>
    <property type="evidence" value="ECO:0007669"/>
    <property type="project" value="TreeGrafter"/>
</dbReference>
<evidence type="ECO:0000256" key="1">
    <source>
        <dbReference type="ARBA" id="ARBA00001933"/>
    </source>
</evidence>
<keyword evidence="5" id="KW-0112">Calmodulin-binding</keyword>
<feature type="modified residue" description="N6-(pyridoxal phosphate)lysine" evidence="8">
    <location>
        <position position="277"/>
    </location>
</feature>
<dbReference type="Gene3D" id="4.10.280.50">
    <property type="match status" value="1"/>
</dbReference>
<keyword evidence="7 9" id="KW-0456">Lyase</keyword>
<evidence type="ECO:0000256" key="7">
    <source>
        <dbReference type="ARBA" id="ARBA00023239"/>
    </source>
</evidence>
<evidence type="ECO:0000256" key="2">
    <source>
        <dbReference type="ARBA" id="ARBA00009533"/>
    </source>
</evidence>
<dbReference type="SUPFAM" id="SSF53383">
    <property type="entry name" value="PLP-dependent transferases"/>
    <property type="match status" value="1"/>
</dbReference>
<sequence length="499" mass="56810">MALSKTALDTDLSVHSTFASRYVRASLPRFRMPENSIPKEAAYQIINDELMLDGNPRLNLASFVTTWMEPECDKLIMAAINKNYVDMDEYPVTTELQNRCVNMIAHLFNAPLGESEAAIGVGTVGSSEAIMLAGLAFKRKWQNRRKAEGKPIDNPNIVTGANVQVCWEKFARYFEVELKEVKLREDYFVMDPEKAVEMVDENTICVAAILGSTLNGEFEDVKRLNDLLVEKNQETGWDTPIHVDAASGGFIAPFIYPEIEWDFRLPLVKSINVSGHKYGLVYAGIGWVIWRSKEDLPEELIFHINYLGADQPTFTLNFSKGSSQVIAQYYQLIRLGYEGYKNVMENCRDNMLVLKEGIEKTGRFNIVSKDVGVPLVAFSLKDNKLHNEFELSDMLRRFGWIVPAYTMPPDAQNVTVLRVVIREDFSRTLAERLVNDIQKVLHELETLPSRLSARISITDSDDKDHNTVVVKKTTLETQREITTVWRKFVMERKKMNGVC</sequence>
<proteinExistence type="inferred from homology"/>
<dbReference type="Gene3D" id="3.90.1150.160">
    <property type="match status" value="1"/>
</dbReference>
<accession>A0AAV8SIR7</accession>
<organism evidence="11 12">
    <name type="scientific">Erythroxylum novogranatense</name>
    <dbReference type="NCBI Taxonomy" id="1862640"/>
    <lineage>
        <taxon>Eukaryota</taxon>
        <taxon>Viridiplantae</taxon>
        <taxon>Streptophyta</taxon>
        <taxon>Embryophyta</taxon>
        <taxon>Tracheophyta</taxon>
        <taxon>Spermatophyta</taxon>
        <taxon>Magnoliopsida</taxon>
        <taxon>eudicotyledons</taxon>
        <taxon>Gunneridae</taxon>
        <taxon>Pentapetalae</taxon>
        <taxon>rosids</taxon>
        <taxon>fabids</taxon>
        <taxon>Malpighiales</taxon>
        <taxon>Erythroxylaceae</taxon>
        <taxon>Erythroxylum</taxon>
    </lineage>
</organism>
<comment type="similarity">
    <text evidence="2 9">Belongs to the group II decarboxylase family.</text>
</comment>
<evidence type="ECO:0000313" key="12">
    <source>
        <dbReference type="Proteomes" id="UP001159364"/>
    </source>
</evidence>
<dbReference type="GO" id="GO:0005516">
    <property type="term" value="F:calmodulin binding"/>
    <property type="evidence" value="ECO:0007669"/>
    <property type="project" value="UniProtKB-KW"/>
</dbReference>
<dbReference type="AlphaFoldDB" id="A0AAV8SIR7"/>
<name>A0AAV8SIR7_9ROSI</name>
<dbReference type="Proteomes" id="UP001159364">
    <property type="component" value="Linkage Group LG10"/>
</dbReference>
<dbReference type="FunFam" id="4.10.280.50:FF:000002">
    <property type="entry name" value="Glutamate decarboxylase"/>
    <property type="match status" value="1"/>
</dbReference>
<evidence type="ECO:0000256" key="9">
    <source>
        <dbReference type="RuleBase" id="RU000382"/>
    </source>
</evidence>
<keyword evidence="12" id="KW-1185">Reference proteome</keyword>
<dbReference type="InterPro" id="IPR015424">
    <property type="entry name" value="PyrdxlP-dep_Trfase"/>
</dbReference>
<keyword evidence="6 8" id="KW-0663">Pyridoxal phosphate</keyword>
<dbReference type="EMBL" id="JAIWQS010000010">
    <property type="protein sequence ID" value="KAJ8752166.1"/>
    <property type="molecule type" value="Genomic_DNA"/>
</dbReference>
<gene>
    <name evidence="11" type="ORF">K2173_003774</name>
</gene>
<evidence type="ECO:0000313" key="11">
    <source>
        <dbReference type="EMBL" id="KAJ8752166.1"/>
    </source>
</evidence>
<evidence type="ECO:0000256" key="4">
    <source>
        <dbReference type="ARBA" id="ARBA00022793"/>
    </source>
</evidence>
<comment type="caution">
    <text evidence="11">The sequence shown here is derived from an EMBL/GenBank/DDBJ whole genome shotgun (WGS) entry which is preliminary data.</text>
</comment>
<dbReference type="NCBIfam" id="TIGR01788">
    <property type="entry name" value="Glu-decarb-GAD"/>
    <property type="match status" value="1"/>
</dbReference>
<keyword evidence="4 10" id="KW-0210">Decarboxylase</keyword>
<dbReference type="GO" id="GO:0006538">
    <property type="term" value="P:L-glutamate catabolic process"/>
    <property type="evidence" value="ECO:0007669"/>
    <property type="project" value="TreeGrafter"/>
</dbReference>
<dbReference type="InterPro" id="IPR002129">
    <property type="entry name" value="PyrdxlP-dep_de-COase"/>
</dbReference>
<dbReference type="PANTHER" id="PTHR43321:SF39">
    <property type="entry name" value="GLUTAMATE DECARBOXYLASE"/>
    <property type="match status" value="1"/>
</dbReference>
<evidence type="ECO:0000256" key="3">
    <source>
        <dbReference type="ARBA" id="ARBA00012421"/>
    </source>
</evidence>
<dbReference type="Gene3D" id="3.40.640.10">
    <property type="entry name" value="Type I PLP-dependent aspartate aminotransferase-like (Major domain)"/>
    <property type="match status" value="1"/>
</dbReference>
<dbReference type="GO" id="GO:0030170">
    <property type="term" value="F:pyridoxal phosphate binding"/>
    <property type="evidence" value="ECO:0007669"/>
    <property type="project" value="InterPro"/>
</dbReference>
<comment type="cofactor">
    <cofactor evidence="1 8 9">
        <name>pyridoxal 5'-phosphate</name>
        <dbReference type="ChEBI" id="CHEBI:597326"/>
    </cofactor>
</comment>
<dbReference type="InterPro" id="IPR010107">
    <property type="entry name" value="Glutamate_decarboxylase"/>
</dbReference>
<evidence type="ECO:0000256" key="8">
    <source>
        <dbReference type="PIRSR" id="PIRSR602129-50"/>
    </source>
</evidence>
<evidence type="ECO:0000256" key="6">
    <source>
        <dbReference type="ARBA" id="ARBA00022898"/>
    </source>
</evidence>
<dbReference type="FunFam" id="3.90.1150.160:FF:000001">
    <property type="entry name" value="Glutamate decarboxylase"/>
    <property type="match status" value="1"/>
</dbReference>
<reference evidence="11 12" key="1">
    <citation type="submission" date="2021-09" db="EMBL/GenBank/DDBJ databases">
        <title>Genomic insights and catalytic innovation underlie evolution of tropane alkaloids biosynthesis.</title>
        <authorList>
            <person name="Wang Y.-J."/>
            <person name="Tian T."/>
            <person name="Huang J.-P."/>
            <person name="Huang S.-X."/>
        </authorList>
    </citation>
    <scope>NUCLEOTIDE SEQUENCE [LARGE SCALE GENOMIC DNA]</scope>
    <source>
        <strain evidence="11">KIB-2018</strain>
        <tissue evidence="11">Leaf</tissue>
    </source>
</reference>
<dbReference type="FunFam" id="3.40.640.10:FF:000022">
    <property type="entry name" value="Glutamate decarboxylase"/>
    <property type="match status" value="1"/>
</dbReference>
<evidence type="ECO:0000256" key="5">
    <source>
        <dbReference type="ARBA" id="ARBA00022860"/>
    </source>
</evidence>
<dbReference type="InterPro" id="IPR015421">
    <property type="entry name" value="PyrdxlP-dep_Trfase_major"/>
</dbReference>
<dbReference type="Pfam" id="PF00282">
    <property type="entry name" value="Pyridoxal_deC"/>
    <property type="match status" value="1"/>
</dbReference>
<dbReference type="PANTHER" id="PTHR43321">
    <property type="entry name" value="GLUTAMATE DECARBOXYLASE"/>
    <property type="match status" value="1"/>
</dbReference>
<dbReference type="EC" id="4.1.1.15" evidence="3 10"/>
<protein>
    <recommendedName>
        <fullName evidence="3 10">Glutamate decarboxylase</fullName>
        <ecNumber evidence="3 10">4.1.1.15</ecNumber>
    </recommendedName>
</protein>
<evidence type="ECO:0000256" key="10">
    <source>
        <dbReference type="RuleBase" id="RU361171"/>
    </source>
</evidence>
<dbReference type="CDD" id="cd06450">
    <property type="entry name" value="DOPA_deC_like"/>
    <property type="match status" value="1"/>
</dbReference>
<dbReference type="GO" id="GO:0004351">
    <property type="term" value="F:glutamate decarboxylase activity"/>
    <property type="evidence" value="ECO:0007669"/>
    <property type="project" value="UniProtKB-EC"/>
</dbReference>